<sequence>MARDAMDKKVPTSRAVRTAALGRVAAGAVLRQAGVKVATVGRSEEKKKAVMDRKQAEAMKALVNGLGTMRGAALKIGQALSIVDGGIFPDEVREDFQKALAKLRDSAPTVGFDKMRKLIESELGGKLGDHFAVFDDTPIASASIGQVYRARLHDGREVCVKVQYPGIDKAVRADIKNMALFSHALKLIAPALDTAALAAEIRDRVEEELDYELEAQNQRAAARLFRGHPFIVVPDVVTALSGQRVLVTEFFDGRGFEAVKLMDEQTRNRVAEIIFRFFGAGMMRYGQFSGDPHPGNFLVGDDGRVAFLDFGLYKYIDDSSIEDLLVIQRAMAENDAAAVHSGLASAGFLPDPDAVDADEALPIVESVFGWMTTDAVVRITPEMVNDALANTIVPTGDSFGLLRKQSVPQEQLVTLRTLVMVMAVLGQLSASGNWHAIAREWQYDQAPGTELGRIEAESDWAAAHTLARA</sequence>
<comment type="similarity">
    <text evidence="1">Belongs to the protein kinase superfamily. ADCK protein kinase family.</text>
</comment>
<reference evidence="6 7" key="1">
    <citation type="submission" date="2021-01" db="EMBL/GenBank/DDBJ databases">
        <title>WGS of actinomycetes isolated from Thailand.</title>
        <authorList>
            <person name="Thawai C."/>
        </authorList>
    </citation>
    <scope>NUCLEOTIDE SEQUENCE [LARGE SCALE GENOMIC DNA]</scope>
    <source>
        <strain evidence="6 7">LPG 2</strain>
    </source>
</reference>
<dbReference type="InterPro" id="IPR004147">
    <property type="entry name" value="ABC1_dom"/>
</dbReference>
<dbReference type="InterPro" id="IPR051409">
    <property type="entry name" value="Atypical_kinase_ADCK"/>
</dbReference>
<comment type="caution">
    <text evidence="6">The sequence shown here is derived from an EMBL/GenBank/DDBJ whole genome shotgun (WGS) entry which is preliminary data.</text>
</comment>
<keyword evidence="4" id="KW-0067">ATP-binding</keyword>
<evidence type="ECO:0000256" key="3">
    <source>
        <dbReference type="ARBA" id="ARBA00022741"/>
    </source>
</evidence>
<dbReference type="CDD" id="cd13970">
    <property type="entry name" value="ABC1_ADCK3"/>
    <property type="match status" value="1"/>
</dbReference>
<keyword evidence="3" id="KW-0547">Nucleotide-binding</keyword>
<evidence type="ECO:0000256" key="4">
    <source>
        <dbReference type="ARBA" id="ARBA00022840"/>
    </source>
</evidence>
<keyword evidence="7" id="KW-1185">Reference proteome</keyword>
<dbReference type="PANTHER" id="PTHR43851:SF3">
    <property type="entry name" value="COENZYME Q8"/>
    <property type="match status" value="1"/>
</dbReference>
<dbReference type="SUPFAM" id="SSF56112">
    <property type="entry name" value="Protein kinase-like (PK-like)"/>
    <property type="match status" value="1"/>
</dbReference>
<evidence type="ECO:0000256" key="2">
    <source>
        <dbReference type="ARBA" id="ARBA00022679"/>
    </source>
</evidence>
<accession>A0ABS1M1Z6</accession>
<feature type="domain" description="ABC1 atypical kinase-like" evidence="5">
    <location>
        <begin position="102"/>
        <end position="339"/>
    </location>
</feature>
<name>A0ABS1M1Z6_9NOCA</name>
<evidence type="ECO:0000313" key="6">
    <source>
        <dbReference type="EMBL" id="MBL1074688.1"/>
    </source>
</evidence>
<dbReference type="InterPro" id="IPR011009">
    <property type="entry name" value="Kinase-like_dom_sf"/>
</dbReference>
<evidence type="ECO:0000259" key="5">
    <source>
        <dbReference type="Pfam" id="PF03109"/>
    </source>
</evidence>
<evidence type="ECO:0000313" key="7">
    <source>
        <dbReference type="Proteomes" id="UP000602198"/>
    </source>
</evidence>
<protein>
    <submittedName>
        <fullName evidence="6">AarF/ABC1/UbiB kinase family protein</fullName>
    </submittedName>
</protein>
<dbReference type="PANTHER" id="PTHR43851">
    <property type="match status" value="1"/>
</dbReference>
<dbReference type="Proteomes" id="UP000602198">
    <property type="component" value="Unassembled WGS sequence"/>
</dbReference>
<keyword evidence="2" id="KW-0808">Transferase</keyword>
<gene>
    <name evidence="6" type="ORF">JK358_09790</name>
</gene>
<dbReference type="EMBL" id="JAERRJ010000003">
    <property type="protein sequence ID" value="MBL1074688.1"/>
    <property type="molecule type" value="Genomic_DNA"/>
</dbReference>
<dbReference type="GO" id="GO:0016301">
    <property type="term" value="F:kinase activity"/>
    <property type="evidence" value="ECO:0007669"/>
    <property type="project" value="UniProtKB-KW"/>
</dbReference>
<evidence type="ECO:0000256" key="1">
    <source>
        <dbReference type="ARBA" id="ARBA00009670"/>
    </source>
</evidence>
<keyword evidence="6" id="KW-0418">Kinase</keyword>
<dbReference type="Pfam" id="PF03109">
    <property type="entry name" value="ABC1"/>
    <property type="match status" value="1"/>
</dbReference>
<dbReference type="InterPro" id="IPR034646">
    <property type="entry name" value="ADCK3_dom"/>
</dbReference>
<organism evidence="6 7">
    <name type="scientific">Nocardia acididurans</name>
    <dbReference type="NCBI Taxonomy" id="2802282"/>
    <lineage>
        <taxon>Bacteria</taxon>
        <taxon>Bacillati</taxon>
        <taxon>Actinomycetota</taxon>
        <taxon>Actinomycetes</taxon>
        <taxon>Mycobacteriales</taxon>
        <taxon>Nocardiaceae</taxon>
        <taxon>Nocardia</taxon>
    </lineage>
</organism>
<proteinExistence type="inferred from homology"/>